<dbReference type="SUPFAM" id="SSF110019">
    <property type="entry name" value="ERO1-like"/>
    <property type="match status" value="1"/>
</dbReference>
<keyword evidence="12" id="KW-0472">Membrane</keyword>
<dbReference type="GO" id="GO:0071949">
    <property type="term" value="F:FAD binding"/>
    <property type="evidence" value="ECO:0007669"/>
    <property type="project" value="InterPro"/>
</dbReference>
<evidence type="ECO:0000256" key="14">
    <source>
        <dbReference type="ARBA" id="ARBA00023180"/>
    </source>
</evidence>
<evidence type="ECO:0000256" key="16">
    <source>
        <dbReference type="PIRSR" id="PIRSR017205-1"/>
    </source>
</evidence>
<keyword evidence="5" id="KW-0813">Transport</keyword>
<dbReference type="InterPro" id="IPR007266">
    <property type="entry name" value="Ero1"/>
</dbReference>
<dbReference type="InterPro" id="IPR037192">
    <property type="entry name" value="ERO1-like_sf"/>
</dbReference>
<evidence type="ECO:0000256" key="2">
    <source>
        <dbReference type="ARBA" id="ARBA00004367"/>
    </source>
</evidence>
<proteinExistence type="inferred from homology"/>
<comment type="subunit">
    <text evidence="4">May function both as a monomer and a homodimer.</text>
</comment>
<evidence type="ECO:0000256" key="13">
    <source>
        <dbReference type="ARBA" id="ARBA00023157"/>
    </source>
</evidence>
<organism evidence="19 20">
    <name type="scientific">Gonapodya prolifera (strain JEL478)</name>
    <name type="common">Monoblepharis prolifera</name>
    <dbReference type="NCBI Taxonomy" id="1344416"/>
    <lineage>
        <taxon>Eukaryota</taxon>
        <taxon>Fungi</taxon>
        <taxon>Fungi incertae sedis</taxon>
        <taxon>Chytridiomycota</taxon>
        <taxon>Chytridiomycota incertae sedis</taxon>
        <taxon>Monoblepharidomycetes</taxon>
        <taxon>Monoblepharidales</taxon>
        <taxon>Gonapodyaceae</taxon>
        <taxon>Gonapodya</taxon>
    </lineage>
</organism>
<feature type="binding site" evidence="17">
    <location>
        <position position="130"/>
    </location>
    <ligand>
        <name>FAD</name>
        <dbReference type="ChEBI" id="CHEBI:57692"/>
    </ligand>
</feature>
<dbReference type="GO" id="GO:0016972">
    <property type="term" value="F:thiol oxidase activity"/>
    <property type="evidence" value="ECO:0007669"/>
    <property type="project" value="InterPro"/>
</dbReference>
<gene>
    <name evidence="19" type="ORF">M427DRAFT_46708</name>
</gene>
<feature type="active site" evidence="16">
    <location>
        <position position="305"/>
    </location>
</feature>
<accession>A0A139A517</accession>
<evidence type="ECO:0000313" key="19">
    <source>
        <dbReference type="EMBL" id="KXS11907.1"/>
    </source>
</evidence>
<dbReference type="Pfam" id="PF04137">
    <property type="entry name" value="ERO1"/>
    <property type="match status" value="1"/>
</dbReference>
<keyword evidence="10" id="KW-0249">Electron transport</keyword>
<keyword evidence="14" id="KW-0325">Glycoprotein</keyword>
<comment type="subcellular location">
    <subcellularLocation>
        <location evidence="2">Endoplasmic reticulum membrane</location>
        <topology evidence="2">Peripheral membrane protein</topology>
        <orientation evidence="2">Lumenal side</orientation>
    </subcellularLocation>
</comment>
<evidence type="ECO:0000256" key="10">
    <source>
        <dbReference type="ARBA" id="ARBA00022982"/>
    </source>
</evidence>
<comment type="similarity">
    <text evidence="3">Belongs to the EROs family.</text>
</comment>
<dbReference type="AlphaFoldDB" id="A0A139A517"/>
<evidence type="ECO:0000256" key="8">
    <source>
        <dbReference type="ARBA" id="ARBA00022824"/>
    </source>
</evidence>
<evidence type="ECO:0000256" key="7">
    <source>
        <dbReference type="ARBA" id="ARBA00022729"/>
    </source>
</evidence>
<evidence type="ECO:0000256" key="12">
    <source>
        <dbReference type="ARBA" id="ARBA00023136"/>
    </source>
</evidence>
<keyword evidence="8" id="KW-0256">Endoplasmic reticulum</keyword>
<evidence type="ECO:0000313" key="20">
    <source>
        <dbReference type="Proteomes" id="UP000070544"/>
    </source>
</evidence>
<dbReference type="EMBL" id="KQ965794">
    <property type="protein sequence ID" value="KXS11907.1"/>
    <property type="molecule type" value="Genomic_DNA"/>
</dbReference>
<dbReference type="PANTHER" id="PTHR12613">
    <property type="entry name" value="ERO1-RELATED"/>
    <property type="match status" value="1"/>
</dbReference>
<keyword evidence="13 18" id="KW-1015">Disulfide bond</keyword>
<dbReference type="STRING" id="1344416.A0A139A517"/>
<evidence type="ECO:0000256" key="4">
    <source>
        <dbReference type="ARBA" id="ARBA00011802"/>
    </source>
</evidence>
<dbReference type="GO" id="GO:0034975">
    <property type="term" value="P:protein folding in endoplasmic reticulum"/>
    <property type="evidence" value="ECO:0007669"/>
    <property type="project" value="InterPro"/>
</dbReference>
<reference evidence="19 20" key="1">
    <citation type="journal article" date="2015" name="Genome Biol. Evol.">
        <title>Phylogenomic analyses indicate that early fungi evolved digesting cell walls of algal ancestors of land plants.</title>
        <authorList>
            <person name="Chang Y."/>
            <person name="Wang S."/>
            <person name="Sekimoto S."/>
            <person name="Aerts A.L."/>
            <person name="Choi C."/>
            <person name="Clum A."/>
            <person name="LaButti K.M."/>
            <person name="Lindquist E.A."/>
            <person name="Yee Ngan C."/>
            <person name="Ohm R.A."/>
            <person name="Salamov A.A."/>
            <person name="Grigoriev I.V."/>
            <person name="Spatafora J.W."/>
            <person name="Berbee M.L."/>
        </authorList>
    </citation>
    <scope>NUCLEOTIDE SEQUENCE [LARGE SCALE GENOMIC DNA]</scope>
    <source>
        <strain evidence="19 20">JEL478</strain>
    </source>
</reference>
<evidence type="ECO:0000256" key="11">
    <source>
        <dbReference type="ARBA" id="ARBA00023002"/>
    </source>
</evidence>
<protein>
    <submittedName>
        <fullName evidence="19">ERO1-domain-containing protein</fullName>
    </submittedName>
</protein>
<evidence type="ECO:0000256" key="6">
    <source>
        <dbReference type="ARBA" id="ARBA00022630"/>
    </source>
</evidence>
<feature type="disulfide bond" description="Redox-active" evidence="18">
    <location>
        <begin position="57"/>
        <end position="62"/>
    </location>
</feature>
<keyword evidence="7" id="KW-0732">Signal</keyword>
<keyword evidence="6" id="KW-0285">Flavoprotein</keyword>
<keyword evidence="20" id="KW-1185">Reference proteome</keyword>
<keyword evidence="15" id="KW-0676">Redox-active center</keyword>
<evidence type="ECO:0000256" key="18">
    <source>
        <dbReference type="PIRSR" id="PIRSR017205-3"/>
    </source>
</evidence>
<feature type="disulfide bond" description="Redox-active" evidence="18">
    <location>
        <begin position="302"/>
        <end position="305"/>
    </location>
</feature>
<comment type="cofactor">
    <cofactor evidence="1 17">
        <name>FAD</name>
        <dbReference type="ChEBI" id="CHEBI:57692"/>
    </cofactor>
</comment>
<feature type="binding site" evidence="17">
    <location>
        <position position="143"/>
    </location>
    <ligand>
        <name>FAD</name>
        <dbReference type="ChEBI" id="CHEBI:57692"/>
    </ligand>
</feature>
<feature type="binding site" evidence="17">
    <location>
        <position position="207"/>
    </location>
    <ligand>
        <name>FAD</name>
        <dbReference type="ChEBI" id="CHEBI:57692"/>
    </ligand>
</feature>
<sequence>MEHKHDPLQPCCSFSQLDAANERVLPSLQNLVESFFFRFYRVNLWRDCEFWKDGMFCTNRQCAVEETVEADLPDALKSGNLGGVDLSMSSKDVGLGFFSDCNIPEKDWCILDNESSGDGIYVDLIKNPERFTGYSGESAARVWRAIYSENCFDITGSKSQEPVCAEKRVFYRIISGLHASISLHICNNWLDRATGEWGPNLACFQQRIAVNPQYIQNIYLDYVVLARAIGKISPYLEKYRFCAEDGEHEEVGRLVKDVVAMASDCPSTFDEKGLFADGDKQLIRDIKDRFRNVSRIMDCVSCEKCRMWGKLQMTGLGTALKILFSYGDNPTEYRFTRTEIVALFNTLHRYSSSIESIKRFRRMEREELEKLGLSAPDRLPEEDDGSAVTLNGSNESSNGAVEIVTHESSSFATILGTLAVGFVLASIFKQFAGTGGSEERGQ</sequence>
<dbReference type="GO" id="GO:0005789">
    <property type="term" value="C:endoplasmic reticulum membrane"/>
    <property type="evidence" value="ECO:0007669"/>
    <property type="project" value="UniProtKB-SubCell"/>
</dbReference>
<dbReference type="PANTHER" id="PTHR12613:SF0">
    <property type="entry name" value="ERO1-LIKE PROTEIN"/>
    <property type="match status" value="1"/>
</dbReference>
<evidence type="ECO:0000256" key="1">
    <source>
        <dbReference type="ARBA" id="ARBA00001974"/>
    </source>
</evidence>
<evidence type="ECO:0000256" key="5">
    <source>
        <dbReference type="ARBA" id="ARBA00022448"/>
    </source>
</evidence>
<feature type="binding site" evidence="17">
    <location>
        <position position="132"/>
    </location>
    <ligand>
        <name>FAD</name>
        <dbReference type="ChEBI" id="CHEBI:57692"/>
    </ligand>
</feature>
<feature type="binding site" evidence="17">
    <location>
        <position position="178"/>
    </location>
    <ligand>
        <name>FAD</name>
        <dbReference type="ChEBI" id="CHEBI:57692"/>
    </ligand>
</feature>
<dbReference type="Proteomes" id="UP000070544">
    <property type="component" value="Unassembled WGS sequence"/>
</dbReference>
<evidence type="ECO:0000256" key="15">
    <source>
        <dbReference type="ARBA" id="ARBA00023284"/>
    </source>
</evidence>
<dbReference type="PIRSF" id="PIRSF017205">
    <property type="entry name" value="ERO1"/>
    <property type="match status" value="1"/>
</dbReference>
<dbReference type="OMA" id="PCGIRSE"/>
<evidence type="ECO:0000256" key="9">
    <source>
        <dbReference type="ARBA" id="ARBA00022827"/>
    </source>
</evidence>
<keyword evidence="9 17" id="KW-0274">FAD</keyword>
<evidence type="ECO:0000256" key="17">
    <source>
        <dbReference type="PIRSR" id="PIRSR017205-2"/>
    </source>
</evidence>
<dbReference type="GO" id="GO:0015035">
    <property type="term" value="F:protein-disulfide reductase activity"/>
    <property type="evidence" value="ECO:0007669"/>
    <property type="project" value="InterPro"/>
</dbReference>
<evidence type="ECO:0000256" key="3">
    <source>
        <dbReference type="ARBA" id="ARBA00008277"/>
    </source>
</evidence>
<keyword evidence="11" id="KW-0560">Oxidoreductase</keyword>
<feature type="active site" description="Nucleophile" evidence="16">
    <location>
        <position position="302"/>
    </location>
</feature>
<feature type="binding site" evidence="17">
    <location>
        <position position="175"/>
    </location>
    <ligand>
        <name>FAD</name>
        <dbReference type="ChEBI" id="CHEBI:57692"/>
    </ligand>
</feature>
<name>A0A139A517_GONPJ</name>
<dbReference type="OrthoDB" id="269384at2759"/>